<comment type="subcellular location">
    <subcellularLocation>
        <location evidence="2">Membrane</location>
    </subcellularLocation>
</comment>
<dbReference type="InterPro" id="IPR011006">
    <property type="entry name" value="CheY-like_superfamily"/>
</dbReference>
<dbReference type="eggNOG" id="COG5000">
    <property type="taxonomic scope" value="Bacteria"/>
</dbReference>
<name>U5NEF7_9BURK</name>
<feature type="domain" description="HAMP" evidence="16">
    <location>
        <begin position="168"/>
        <end position="216"/>
    </location>
</feature>
<evidence type="ECO:0000256" key="13">
    <source>
        <dbReference type="SAM" id="Phobius"/>
    </source>
</evidence>
<accession>U5NEF7</accession>
<evidence type="ECO:0000256" key="10">
    <source>
        <dbReference type="ARBA" id="ARBA00058004"/>
    </source>
</evidence>
<keyword evidence="7 17" id="KW-0418">Kinase</keyword>
<dbReference type="Gene3D" id="1.10.287.130">
    <property type="match status" value="1"/>
</dbReference>
<dbReference type="SMART" id="SM00448">
    <property type="entry name" value="REC"/>
    <property type="match status" value="1"/>
</dbReference>
<dbReference type="SUPFAM" id="SSF52172">
    <property type="entry name" value="CheY-like"/>
    <property type="match status" value="1"/>
</dbReference>
<keyword evidence="13" id="KW-1133">Transmembrane helix</keyword>
<keyword evidence="9" id="KW-0843">Virulence</keyword>
<dbReference type="OrthoDB" id="9810730at2"/>
<dbReference type="Gene3D" id="6.10.340.10">
    <property type="match status" value="1"/>
</dbReference>
<dbReference type="EC" id="2.7.13.3" evidence="3"/>
<keyword evidence="13" id="KW-0472">Membrane</keyword>
<evidence type="ECO:0000256" key="2">
    <source>
        <dbReference type="ARBA" id="ARBA00004370"/>
    </source>
</evidence>
<evidence type="ECO:0000256" key="5">
    <source>
        <dbReference type="ARBA" id="ARBA00022679"/>
    </source>
</evidence>
<dbReference type="InterPro" id="IPR004358">
    <property type="entry name" value="Sig_transdc_His_kin-like_C"/>
</dbReference>
<feature type="transmembrane region" description="Helical" evidence="13">
    <location>
        <begin position="141"/>
        <end position="166"/>
    </location>
</feature>
<dbReference type="SUPFAM" id="SSF55874">
    <property type="entry name" value="ATPase domain of HSP90 chaperone/DNA topoisomerase II/histidine kinase"/>
    <property type="match status" value="1"/>
</dbReference>
<dbReference type="PROSITE" id="PS50885">
    <property type="entry name" value="HAMP"/>
    <property type="match status" value="1"/>
</dbReference>
<feature type="transmembrane region" description="Helical" evidence="13">
    <location>
        <begin position="7"/>
        <end position="29"/>
    </location>
</feature>
<dbReference type="InterPro" id="IPR003660">
    <property type="entry name" value="HAMP_dom"/>
</dbReference>
<dbReference type="InterPro" id="IPR003594">
    <property type="entry name" value="HATPase_dom"/>
</dbReference>
<dbReference type="RefSeq" id="WP_022776432.1">
    <property type="nucleotide sequence ID" value="NC_022576.1"/>
</dbReference>
<dbReference type="SUPFAM" id="SSF158472">
    <property type="entry name" value="HAMP domain-like"/>
    <property type="match status" value="1"/>
</dbReference>
<evidence type="ECO:0000256" key="1">
    <source>
        <dbReference type="ARBA" id="ARBA00000085"/>
    </source>
</evidence>
<keyword evidence="6" id="KW-0732">Signal</keyword>
<evidence type="ECO:0000313" key="17">
    <source>
        <dbReference type="EMBL" id="AGX88529.1"/>
    </source>
</evidence>
<organism evidence="17 18">
    <name type="scientific">Candidatus Symbiobacter mobilis CR</name>
    <dbReference type="NCBI Taxonomy" id="946483"/>
    <lineage>
        <taxon>Bacteria</taxon>
        <taxon>Pseudomonadati</taxon>
        <taxon>Pseudomonadota</taxon>
        <taxon>Betaproteobacteria</taxon>
        <taxon>Burkholderiales</taxon>
        <taxon>Comamonadaceae</taxon>
    </lineage>
</organism>
<evidence type="ECO:0000259" key="15">
    <source>
        <dbReference type="PROSITE" id="PS50110"/>
    </source>
</evidence>
<dbReference type="PANTHER" id="PTHR45339">
    <property type="entry name" value="HYBRID SIGNAL TRANSDUCTION HISTIDINE KINASE J"/>
    <property type="match status" value="1"/>
</dbReference>
<comment type="catalytic activity">
    <reaction evidence="1">
        <text>ATP + protein L-histidine = ADP + protein N-phospho-L-histidine.</text>
        <dbReference type="EC" id="2.7.13.3"/>
    </reaction>
</comment>
<evidence type="ECO:0000256" key="11">
    <source>
        <dbReference type="ARBA" id="ARBA00070152"/>
    </source>
</evidence>
<evidence type="ECO:0000259" key="16">
    <source>
        <dbReference type="PROSITE" id="PS50885"/>
    </source>
</evidence>
<evidence type="ECO:0000256" key="4">
    <source>
        <dbReference type="ARBA" id="ARBA00022553"/>
    </source>
</evidence>
<dbReference type="InterPro" id="IPR003661">
    <property type="entry name" value="HisK_dim/P_dom"/>
</dbReference>
<dbReference type="Gene3D" id="3.40.50.2300">
    <property type="match status" value="1"/>
</dbReference>
<dbReference type="eggNOG" id="COG0784">
    <property type="taxonomic scope" value="Bacteria"/>
</dbReference>
<dbReference type="FunFam" id="3.30.565.10:FF:000010">
    <property type="entry name" value="Sensor histidine kinase RcsC"/>
    <property type="match status" value="1"/>
</dbReference>
<dbReference type="AlphaFoldDB" id="U5NEF7"/>
<dbReference type="STRING" id="946483.Cenrod_2475"/>
<evidence type="ECO:0000256" key="12">
    <source>
        <dbReference type="PROSITE-ProRule" id="PRU00169"/>
    </source>
</evidence>
<dbReference type="InterPro" id="IPR036097">
    <property type="entry name" value="HisK_dim/P_sf"/>
</dbReference>
<feature type="modified residue" description="4-aspartylphosphate" evidence="12">
    <location>
        <position position="542"/>
    </location>
</feature>
<dbReference type="Pfam" id="PF00672">
    <property type="entry name" value="HAMP"/>
    <property type="match status" value="1"/>
</dbReference>
<dbReference type="SMART" id="SM00387">
    <property type="entry name" value="HATPase_c"/>
    <property type="match status" value="1"/>
</dbReference>
<keyword evidence="8" id="KW-0902">Two-component regulatory system</keyword>
<keyword evidence="13" id="KW-0812">Transmembrane</keyword>
<dbReference type="KEGG" id="cbx:Cenrod_2475"/>
<dbReference type="SUPFAM" id="SSF47384">
    <property type="entry name" value="Homodimeric domain of signal transducing histidine kinase"/>
    <property type="match status" value="1"/>
</dbReference>
<evidence type="ECO:0000256" key="9">
    <source>
        <dbReference type="ARBA" id="ARBA00023026"/>
    </source>
</evidence>
<feature type="domain" description="Histidine kinase" evidence="14">
    <location>
        <begin position="238"/>
        <end position="460"/>
    </location>
</feature>
<dbReference type="Pfam" id="PF00512">
    <property type="entry name" value="HisKA"/>
    <property type="match status" value="1"/>
</dbReference>
<keyword evidence="5" id="KW-0808">Transferase</keyword>
<dbReference type="SMART" id="SM00304">
    <property type="entry name" value="HAMP"/>
    <property type="match status" value="1"/>
</dbReference>
<dbReference type="Gene3D" id="3.30.565.10">
    <property type="entry name" value="Histidine kinase-like ATPase, C-terminal domain"/>
    <property type="match status" value="1"/>
</dbReference>
<dbReference type="InterPro" id="IPR036890">
    <property type="entry name" value="HATPase_C_sf"/>
</dbReference>
<dbReference type="eggNOG" id="COG2205">
    <property type="taxonomic scope" value="Bacteria"/>
</dbReference>
<dbReference type="Pfam" id="PF00072">
    <property type="entry name" value="Response_reg"/>
    <property type="match status" value="1"/>
</dbReference>
<evidence type="ECO:0000259" key="14">
    <source>
        <dbReference type="PROSITE" id="PS50109"/>
    </source>
</evidence>
<dbReference type="SMART" id="SM00388">
    <property type="entry name" value="HisKA"/>
    <property type="match status" value="1"/>
</dbReference>
<dbReference type="CDD" id="cd06225">
    <property type="entry name" value="HAMP"/>
    <property type="match status" value="1"/>
</dbReference>
<dbReference type="GO" id="GO:0000155">
    <property type="term" value="F:phosphorelay sensor kinase activity"/>
    <property type="evidence" value="ECO:0007669"/>
    <property type="project" value="InterPro"/>
</dbReference>
<dbReference type="CDD" id="cd00082">
    <property type="entry name" value="HisKA"/>
    <property type="match status" value="1"/>
</dbReference>
<reference evidence="17 18" key="1">
    <citation type="journal article" date="2013" name="Genome Biol.">
        <title>Genomic analysis reveals key aspects of prokaryotic symbiosis in the phototrophic consortium "Chlorochromatium aggregatum".</title>
        <authorList>
            <person name="Liu Z."/>
            <person name="Muller J."/>
            <person name="Li T."/>
            <person name="Alvey R.M."/>
            <person name="Vogl K."/>
            <person name="Frigaard N.U."/>
            <person name="Rockwell N.C."/>
            <person name="Boyd E.S."/>
            <person name="Tomsho L.P."/>
            <person name="Schuster S.C."/>
            <person name="Henke P."/>
            <person name="Rohde M."/>
            <person name="Overmann J."/>
            <person name="Bryant D.A."/>
        </authorList>
    </citation>
    <scope>NUCLEOTIDE SEQUENCE [LARGE SCALE GENOMIC DNA]</scope>
    <source>
        <strain evidence="17">CR</strain>
    </source>
</reference>
<dbReference type="Proteomes" id="UP000017184">
    <property type="component" value="Chromosome"/>
</dbReference>
<evidence type="ECO:0000256" key="8">
    <source>
        <dbReference type="ARBA" id="ARBA00023012"/>
    </source>
</evidence>
<evidence type="ECO:0000313" key="18">
    <source>
        <dbReference type="Proteomes" id="UP000017184"/>
    </source>
</evidence>
<sequence>MSLRVKVLVILAVACLVGDAVLVLLWHPWQVQRLLEREHRAMQDHLVTLGDALSPFLQQNQIGAIHEVLDAILERQSEWKSLVLTDGSGLILYPLDPPSLGSVGHLDRLQHSITQHNTLLGRIDLVTDFSVILQAETRKTWISASIITAGFLLIAIAVAVFLDVLLGRRARQLVTAAQRMSEGDFGADLPTASRDEIGQLARAFADMRAAIAAKEHALVESQQAAEASSQAKSIFLATMSHEIRTPMNGILGMAQLLLRPHLSDNERLEFARIILHSGQSLLTLLNDILDLSKVEAGRIELLHESFAPQPLLDEVKTLFREMAHEQGLDIEAHWDGPANATYLADARRVRQMIANLVSNAIKFSERGTIRLAASEVQRNENEAVLQFSVSDCGIGIPEDKLPQLFQPFSQLDGSHTRKYAGTGLGLSIIRSLATMMGGEVGVESVVGTGSTFWFRVRATAEKAQEAQRTSHASNLHAATDGSASASILQGKRLLVVEDNAINAMVVRMLLEQQGAEIVCVDNGQVALDTLASAPRFDAVLMDCQMPVMDGFTATVKLREWEAATTQPRMPVIALTAGAFDNDRKACLAAGMDEYLAKPLKLDELISVLRQWLHP</sequence>
<protein>
    <recommendedName>
        <fullName evidence="11">Virulence sensor protein BvgS</fullName>
        <ecNumber evidence="3">2.7.13.3</ecNumber>
    </recommendedName>
</protein>
<dbReference type="PANTHER" id="PTHR45339:SF1">
    <property type="entry name" value="HYBRID SIGNAL TRANSDUCTION HISTIDINE KINASE J"/>
    <property type="match status" value="1"/>
</dbReference>
<dbReference type="PROSITE" id="PS50109">
    <property type="entry name" value="HIS_KIN"/>
    <property type="match status" value="1"/>
</dbReference>
<dbReference type="HOGENOM" id="CLU_000445_114_15_4"/>
<feature type="domain" description="Response regulatory" evidence="15">
    <location>
        <begin position="492"/>
        <end position="612"/>
    </location>
</feature>
<dbReference type="InterPro" id="IPR001789">
    <property type="entry name" value="Sig_transdc_resp-reg_receiver"/>
</dbReference>
<dbReference type="PROSITE" id="PS50110">
    <property type="entry name" value="RESPONSE_REGULATORY"/>
    <property type="match status" value="1"/>
</dbReference>
<dbReference type="EMBL" id="CP004885">
    <property type="protein sequence ID" value="AGX88529.1"/>
    <property type="molecule type" value="Genomic_DNA"/>
</dbReference>
<dbReference type="GO" id="GO:0016020">
    <property type="term" value="C:membrane"/>
    <property type="evidence" value="ECO:0007669"/>
    <property type="project" value="UniProtKB-SubCell"/>
</dbReference>
<dbReference type="CDD" id="cd16922">
    <property type="entry name" value="HATPase_EvgS-ArcB-TorS-like"/>
    <property type="match status" value="1"/>
</dbReference>
<keyword evidence="18" id="KW-1185">Reference proteome</keyword>
<evidence type="ECO:0000256" key="3">
    <source>
        <dbReference type="ARBA" id="ARBA00012438"/>
    </source>
</evidence>
<keyword evidence="4 12" id="KW-0597">Phosphoprotein</keyword>
<proteinExistence type="predicted"/>
<dbReference type="Pfam" id="PF02518">
    <property type="entry name" value="HATPase_c"/>
    <property type="match status" value="1"/>
</dbReference>
<evidence type="ECO:0000256" key="7">
    <source>
        <dbReference type="ARBA" id="ARBA00022777"/>
    </source>
</evidence>
<dbReference type="PRINTS" id="PR00344">
    <property type="entry name" value="BCTRLSENSOR"/>
</dbReference>
<dbReference type="InterPro" id="IPR005467">
    <property type="entry name" value="His_kinase_dom"/>
</dbReference>
<gene>
    <name evidence="17" type="ORF">Cenrod_2475</name>
</gene>
<dbReference type="CDD" id="cd17546">
    <property type="entry name" value="REC_hyHK_CKI1_RcsC-like"/>
    <property type="match status" value="1"/>
</dbReference>
<evidence type="ECO:0000256" key="6">
    <source>
        <dbReference type="ARBA" id="ARBA00022729"/>
    </source>
</evidence>
<comment type="function">
    <text evidence="10">Member of the two-component regulatory system BvgS/BvgA. Phosphorylates BvgA via a four-step phosphorelay in response to environmental signals.</text>
</comment>